<evidence type="ECO:0000256" key="3">
    <source>
        <dbReference type="ARBA" id="ARBA00022729"/>
    </source>
</evidence>
<feature type="chain" id="PRO_5039941738" evidence="7">
    <location>
        <begin position="27"/>
        <end position="155"/>
    </location>
</feature>
<reference evidence="9" key="1">
    <citation type="submission" date="2005-09" db="EMBL/GenBank/DDBJ databases">
        <authorList>
            <person name="Mural R.J."/>
            <person name="Li P.W."/>
            <person name="Adams M.D."/>
            <person name="Amanatides P.G."/>
            <person name="Baden-Tillson H."/>
            <person name="Barnstead M."/>
            <person name="Chin S.H."/>
            <person name="Dew I."/>
            <person name="Evans C.A."/>
            <person name="Ferriera S."/>
            <person name="Flanigan M."/>
            <person name="Fosler C."/>
            <person name="Glodek A."/>
            <person name="Gu Z."/>
            <person name="Holt R.A."/>
            <person name="Jennings D."/>
            <person name="Kraft C.L."/>
            <person name="Lu F."/>
            <person name="Nguyen T."/>
            <person name="Nusskern D.R."/>
            <person name="Pfannkoch C.M."/>
            <person name="Sitter C."/>
            <person name="Sutton G.G."/>
            <person name="Venter J.C."/>
            <person name="Wang Z."/>
            <person name="Woodage T."/>
            <person name="Zheng X.H."/>
            <person name="Zhong F."/>
        </authorList>
    </citation>
    <scope>NUCLEOTIDE SEQUENCE [LARGE SCALE GENOMIC DNA]</scope>
    <source>
        <strain>BN</strain>
        <strain evidence="9">Sprague-Dawley</strain>
    </source>
</reference>
<keyword evidence="2 6" id="KW-0812">Transmembrane</keyword>
<evidence type="ECO:0000256" key="6">
    <source>
        <dbReference type="SAM" id="Phobius"/>
    </source>
</evidence>
<organism evidence="8 9">
    <name type="scientific">Rattus norvegicus</name>
    <name type="common">Rat</name>
    <dbReference type="NCBI Taxonomy" id="10116"/>
    <lineage>
        <taxon>Eukaryota</taxon>
        <taxon>Metazoa</taxon>
        <taxon>Chordata</taxon>
        <taxon>Craniata</taxon>
        <taxon>Vertebrata</taxon>
        <taxon>Euteleostomi</taxon>
        <taxon>Mammalia</taxon>
        <taxon>Eutheria</taxon>
        <taxon>Euarchontoglires</taxon>
        <taxon>Glires</taxon>
        <taxon>Rodentia</taxon>
        <taxon>Myomorpha</taxon>
        <taxon>Muroidea</taxon>
        <taxon>Muridae</taxon>
        <taxon>Murinae</taxon>
        <taxon>Rattus</taxon>
    </lineage>
</organism>
<dbReference type="InterPro" id="IPR052304">
    <property type="entry name" value="PTTG1IP"/>
</dbReference>
<feature type="transmembrane region" description="Helical" evidence="6">
    <location>
        <begin position="99"/>
        <end position="125"/>
    </location>
</feature>
<evidence type="ECO:0000313" key="8">
    <source>
        <dbReference type="EMBL" id="EDL84345.1"/>
    </source>
</evidence>
<dbReference type="EMBL" id="CH474013">
    <property type="protein sequence ID" value="EDL84345.1"/>
    <property type="molecule type" value="Genomic_DNA"/>
</dbReference>
<keyword evidence="4 6" id="KW-1133">Transmembrane helix</keyword>
<sequence>MCWARAWSQILLPVFLSLALIQLIISFSDQKTKSHQHWKRKIEAKHAGHECAQKQTCPLCTQDKRCIWCREEKVCKKYCFPYSDCKFSSMFWANCNVDLFGLVMLILIVVLVIAFFWYCLAYYFYMQERMAFYYARNGQVPDYNWNATGKLPLGF</sequence>
<dbReference type="PANTHER" id="PTHR15191:SF14">
    <property type="entry name" value="PITUITARY TUMOR-TRANSFORMING GENE 1 PROTEIN-INTERACTING PROTEIN"/>
    <property type="match status" value="1"/>
</dbReference>
<proteinExistence type="predicted"/>
<dbReference type="GO" id="GO:0016020">
    <property type="term" value="C:membrane"/>
    <property type="evidence" value="ECO:0007669"/>
    <property type="project" value="UniProtKB-SubCell"/>
</dbReference>
<dbReference type="RGD" id="9118001">
    <property type="gene designation" value="Pttg1ip2"/>
</dbReference>
<name>A6K263_RAT</name>
<accession>A6K263</accession>
<dbReference type="AlphaFoldDB" id="A6K263"/>
<evidence type="ECO:0000256" key="1">
    <source>
        <dbReference type="ARBA" id="ARBA00004479"/>
    </source>
</evidence>
<evidence type="ECO:0000256" key="7">
    <source>
        <dbReference type="SAM" id="SignalP"/>
    </source>
</evidence>
<gene>
    <name evidence="10" type="primary">Pttg1ip2</name>
    <name evidence="8" type="ORF">rCG_41102</name>
</gene>
<feature type="signal peptide" evidence="7">
    <location>
        <begin position="1"/>
        <end position="26"/>
    </location>
</feature>
<dbReference type="Proteomes" id="UP000234681">
    <property type="component" value="Chromosome 4"/>
</dbReference>
<evidence type="ECO:0000256" key="4">
    <source>
        <dbReference type="ARBA" id="ARBA00022989"/>
    </source>
</evidence>
<protein>
    <submittedName>
        <fullName evidence="8">RCG41102</fullName>
    </submittedName>
</protein>
<evidence type="ECO:0000256" key="5">
    <source>
        <dbReference type="ARBA" id="ARBA00023136"/>
    </source>
</evidence>
<evidence type="ECO:0000313" key="9">
    <source>
        <dbReference type="Proteomes" id="UP000234681"/>
    </source>
</evidence>
<dbReference type="AGR" id="RGD:9118001"/>
<keyword evidence="5 6" id="KW-0472">Membrane</keyword>
<evidence type="ECO:0000313" key="10">
    <source>
        <dbReference type="RGD" id="9118001"/>
    </source>
</evidence>
<comment type="subcellular location">
    <subcellularLocation>
        <location evidence="1">Membrane</location>
        <topology evidence="1">Single-pass type I membrane protein</topology>
    </subcellularLocation>
</comment>
<keyword evidence="3 7" id="KW-0732">Signal</keyword>
<evidence type="ECO:0000256" key="2">
    <source>
        <dbReference type="ARBA" id="ARBA00022692"/>
    </source>
</evidence>
<dbReference type="PANTHER" id="PTHR15191">
    <property type="entry name" value="PROTEIN CBG20567"/>
    <property type="match status" value="1"/>
</dbReference>